<organism evidence="1">
    <name type="scientific">marine sediment metagenome</name>
    <dbReference type="NCBI Taxonomy" id="412755"/>
    <lineage>
        <taxon>unclassified sequences</taxon>
        <taxon>metagenomes</taxon>
        <taxon>ecological metagenomes</taxon>
    </lineage>
</organism>
<sequence>MVEEKKEEPVTEPVKTDAQLNNEGMLAKIEQATAKLDAA</sequence>
<comment type="caution">
    <text evidence="1">The sequence shown here is derived from an EMBL/GenBank/DDBJ whole genome shotgun (WGS) entry which is preliminary data.</text>
</comment>
<gene>
    <name evidence="1" type="ORF">S12H4_24959</name>
</gene>
<proteinExistence type="predicted"/>
<dbReference type="EMBL" id="BARW01013747">
    <property type="protein sequence ID" value="GAI83194.1"/>
    <property type="molecule type" value="Genomic_DNA"/>
</dbReference>
<dbReference type="AlphaFoldDB" id="X1TT22"/>
<protein>
    <submittedName>
        <fullName evidence="1">Uncharacterized protein</fullName>
    </submittedName>
</protein>
<reference evidence="1" key="1">
    <citation type="journal article" date="2014" name="Front. Microbiol.">
        <title>High frequency of phylogenetically diverse reductive dehalogenase-homologous genes in deep subseafloor sedimentary metagenomes.</title>
        <authorList>
            <person name="Kawai M."/>
            <person name="Futagami T."/>
            <person name="Toyoda A."/>
            <person name="Takaki Y."/>
            <person name="Nishi S."/>
            <person name="Hori S."/>
            <person name="Arai W."/>
            <person name="Tsubouchi T."/>
            <person name="Morono Y."/>
            <person name="Uchiyama I."/>
            <person name="Ito T."/>
            <person name="Fujiyama A."/>
            <person name="Inagaki F."/>
            <person name="Takami H."/>
        </authorList>
    </citation>
    <scope>NUCLEOTIDE SEQUENCE</scope>
    <source>
        <strain evidence="1">Expedition CK06-06</strain>
    </source>
</reference>
<name>X1TT22_9ZZZZ</name>
<feature type="non-terminal residue" evidence="1">
    <location>
        <position position="39"/>
    </location>
</feature>
<accession>X1TT22</accession>
<evidence type="ECO:0000313" key="1">
    <source>
        <dbReference type="EMBL" id="GAI83194.1"/>
    </source>
</evidence>